<dbReference type="Proteomes" id="UP000596661">
    <property type="component" value="Chromosome 9"/>
</dbReference>
<reference evidence="2" key="1">
    <citation type="submission" date="2018-11" db="EMBL/GenBank/DDBJ databases">
        <authorList>
            <person name="Grassa J C."/>
        </authorList>
    </citation>
    <scope>NUCLEOTIDE SEQUENCE [LARGE SCALE GENOMIC DNA]</scope>
</reference>
<dbReference type="GO" id="GO:0006950">
    <property type="term" value="P:response to stress"/>
    <property type="evidence" value="ECO:0007669"/>
    <property type="project" value="TreeGrafter"/>
</dbReference>
<dbReference type="PANTHER" id="PTHR34659:SF1">
    <property type="entry name" value="PROTEIN EGT2"/>
    <property type="match status" value="1"/>
</dbReference>
<organism evidence="2 3">
    <name type="scientific">Cannabis sativa</name>
    <name type="common">Hemp</name>
    <name type="synonym">Marijuana</name>
    <dbReference type="NCBI Taxonomy" id="3483"/>
    <lineage>
        <taxon>Eukaryota</taxon>
        <taxon>Viridiplantae</taxon>
        <taxon>Streptophyta</taxon>
        <taxon>Embryophyta</taxon>
        <taxon>Tracheophyta</taxon>
        <taxon>Spermatophyta</taxon>
        <taxon>Magnoliopsida</taxon>
        <taxon>eudicotyledons</taxon>
        <taxon>Gunneridae</taxon>
        <taxon>Pentapetalae</taxon>
        <taxon>rosids</taxon>
        <taxon>fabids</taxon>
        <taxon>Rosales</taxon>
        <taxon>Cannabaceae</taxon>
        <taxon>Cannabis</taxon>
    </lineage>
</organism>
<name>A0A803QHM3_CANSA</name>
<feature type="compositionally biased region" description="Basic and acidic residues" evidence="1">
    <location>
        <begin position="469"/>
        <end position="478"/>
    </location>
</feature>
<dbReference type="EnsemblPlants" id="evm.model.09.87">
    <property type="protein sequence ID" value="cds.evm.model.09.87"/>
    <property type="gene ID" value="evm.TU.09.87"/>
</dbReference>
<sequence length="478" mass="53112">MKDSTSNGMNWFEGIIPEVNDIMLQGTFKYVENHVNSVGGTLKKLCSDVVQDFLPPSADSVNCEAEELVPEEGAATGTITENNSAISIENFFPNLLVEKSPVVIDEIDHEKCTDAHEDSLSELAKWNEEHFEESSLRNSRDNSDRFETVENSGSGLVLALTNRNLDFIIDENAIKESTDDSELNFPSVAESIETSLIDESIETNNEMDYVEKQQLDHVYLSVEHLSLDYFGNANSIHIDDVNFMKESVDGESELTSPDVNESSKASYVDGLTKANYENECMFSVNVALPTTVQNSLENEQCSEALYDIIVDDAECYFDTSTNSSLSNSTSLPTYSSDVLSGFLSSTPASAVSINEEELRKQLIPSCTLLPSESTDVSNADVSDSCMENIDLCDEMKLSESCVLVDDSTLRAISRRARKLGSYKKKIQNIFASKKRLAKEYEQLAIWFGDADINSSQDSSSDSHNQQTRHTRDSEWELL</sequence>
<feature type="region of interest" description="Disordered" evidence="1">
    <location>
        <begin position="455"/>
        <end position="478"/>
    </location>
</feature>
<dbReference type="GO" id="GO:0061908">
    <property type="term" value="C:phagophore"/>
    <property type="evidence" value="ECO:0007669"/>
    <property type="project" value="TreeGrafter"/>
</dbReference>
<dbReference type="AlphaFoldDB" id="A0A803QHM3"/>
<protein>
    <submittedName>
        <fullName evidence="2">Uncharacterized protein</fullName>
    </submittedName>
</protein>
<evidence type="ECO:0000313" key="2">
    <source>
        <dbReference type="EnsemblPlants" id="cds.evm.model.09.87"/>
    </source>
</evidence>
<dbReference type="OMA" id="PAEIGCM"/>
<dbReference type="PANTHER" id="PTHR34659">
    <property type="entry name" value="BNAA05G11610D PROTEIN"/>
    <property type="match status" value="1"/>
</dbReference>
<feature type="compositionally biased region" description="Low complexity" evidence="1">
    <location>
        <begin position="455"/>
        <end position="465"/>
    </location>
</feature>
<dbReference type="OrthoDB" id="1187905at2759"/>
<evidence type="ECO:0000313" key="3">
    <source>
        <dbReference type="Proteomes" id="UP000596661"/>
    </source>
</evidence>
<keyword evidence="3" id="KW-1185">Reference proteome</keyword>
<evidence type="ECO:0000256" key="1">
    <source>
        <dbReference type="SAM" id="MobiDB-lite"/>
    </source>
</evidence>
<proteinExistence type="predicted"/>
<accession>A0A803QHM3</accession>
<dbReference type="Gramene" id="evm.model.09.87">
    <property type="protein sequence ID" value="cds.evm.model.09.87"/>
    <property type="gene ID" value="evm.TU.09.87"/>
</dbReference>
<dbReference type="GO" id="GO:0005776">
    <property type="term" value="C:autophagosome"/>
    <property type="evidence" value="ECO:0007669"/>
    <property type="project" value="TreeGrafter"/>
</dbReference>
<reference evidence="2" key="2">
    <citation type="submission" date="2021-03" db="UniProtKB">
        <authorList>
            <consortium name="EnsemblPlants"/>
        </authorList>
    </citation>
    <scope>IDENTIFICATION</scope>
</reference>
<dbReference type="EMBL" id="UZAU01000718">
    <property type="status" value="NOT_ANNOTATED_CDS"/>
    <property type="molecule type" value="Genomic_DNA"/>
</dbReference>
<dbReference type="InterPro" id="IPR053273">
    <property type="entry name" value="CST_Regulator"/>
</dbReference>